<dbReference type="InterPro" id="IPR011009">
    <property type="entry name" value="Kinase-like_dom_sf"/>
</dbReference>
<dbReference type="InterPro" id="IPR001828">
    <property type="entry name" value="ANF_lig-bd_rcpt"/>
</dbReference>
<dbReference type="PANTHER" id="PTHR11920:SF495">
    <property type="entry name" value="RECEPTOR-TYPE GUANYLATE CYCLASE GCY-7"/>
    <property type="match status" value="1"/>
</dbReference>
<dbReference type="InterPro" id="IPR000719">
    <property type="entry name" value="Prot_kinase_dom"/>
</dbReference>
<keyword evidence="9 16" id="KW-0472">Membrane</keyword>
<dbReference type="Pfam" id="PF00211">
    <property type="entry name" value="Guanylate_cyc"/>
    <property type="match status" value="1"/>
</dbReference>
<dbReference type="PROSITE" id="PS50011">
    <property type="entry name" value="PROTEIN_KINASE_DOM"/>
    <property type="match status" value="1"/>
</dbReference>
<dbReference type="FunFam" id="3.30.70.1230:FF:000023">
    <property type="entry name" value="Guanylate cyclase"/>
    <property type="match status" value="1"/>
</dbReference>
<dbReference type="GO" id="GO:0007168">
    <property type="term" value="P:receptor guanylyl cyclase signaling pathway"/>
    <property type="evidence" value="ECO:0007669"/>
    <property type="project" value="TreeGrafter"/>
</dbReference>
<dbReference type="Pfam" id="PF01094">
    <property type="entry name" value="ANF_receptor"/>
    <property type="match status" value="1"/>
</dbReference>
<evidence type="ECO:0000259" key="18">
    <source>
        <dbReference type="PROSITE" id="PS50011"/>
    </source>
</evidence>
<dbReference type="InterPro" id="IPR050401">
    <property type="entry name" value="Cyclic_nucleotide_synthase"/>
</dbReference>
<dbReference type="CDD" id="cd07302">
    <property type="entry name" value="CHD"/>
    <property type="match status" value="1"/>
</dbReference>
<dbReference type="Pfam" id="PF07701">
    <property type="entry name" value="HNOBA"/>
    <property type="match status" value="1"/>
</dbReference>
<dbReference type="CDD" id="cd06352">
    <property type="entry name" value="PBP1_NPR_GC-like"/>
    <property type="match status" value="1"/>
</dbReference>
<dbReference type="GO" id="GO:0035556">
    <property type="term" value="P:intracellular signal transduction"/>
    <property type="evidence" value="ECO:0007669"/>
    <property type="project" value="InterPro"/>
</dbReference>
<dbReference type="Gene3D" id="3.30.70.1230">
    <property type="entry name" value="Nucleotide cyclase"/>
    <property type="match status" value="1"/>
</dbReference>
<organism evidence="20 21">
    <name type="scientific">Panagrellus redivivus</name>
    <name type="common">Microworm</name>
    <dbReference type="NCBI Taxonomy" id="6233"/>
    <lineage>
        <taxon>Eukaryota</taxon>
        <taxon>Metazoa</taxon>
        <taxon>Ecdysozoa</taxon>
        <taxon>Nematoda</taxon>
        <taxon>Chromadorea</taxon>
        <taxon>Rhabditida</taxon>
        <taxon>Tylenchina</taxon>
        <taxon>Panagrolaimomorpha</taxon>
        <taxon>Panagrolaimoidea</taxon>
        <taxon>Panagrolaimidae</taxon>
        <taxon>Panagrellus</taxon>
    </lineage>
</organism>
<dbReference type="Gene3D" id="1.10.510.10">
    <property type="entry name" value="Transferase(Phosphotransferase) domain 1"/>
    <property type="match status" value="1"/>
</dbReference>
<dbReference type="PROSITE" id="PS00452">
    <property type="entry name" value="GUANYLATE_CYCLASE_1"/>
    <property type="match status" value="1"/>
</dbReference>
<feature type="domain" description="Protein kinase" evidence="18">
    <location>
        <begin position="557"/>
        <end position="819"/>
    </location>
</feature>
<evidence type="ECO:0000256" key="5">
    <source>
        <dbReference type="ARBA" id="ARBA00022692"/>
    </source>
</evidence>
<evidence type="ECO:0000313" key="20">
    <source>
        <dbReference type="Proteomes" id="UP000492821"/>
    </source>
</evidence>
<dbReference type="GO" id="GO:0001653">
    <property type="term" value="F:peptide receptor activity"/>
    <property type="evidence" value="ECO:0007669"/>
    <property type="project" value="TreeGrafter"/>
</dbReference>
<keyword evidence="10" id="KW-0675">Receptor</keyword>
<dbReference type="Pfam" id="PF07714">
    <property type="entry name" value="PK_Tyr_Ser-Thr"/>
    <property type="match status" value="1"/>
</dbReference>
<keyword evidence="11" id="KW-0325">Glycoprotein</keyword>
<evidence type="ECO:0000256" key="12">
    <source>
        <dbReference type="ARBA" id="ARBA00023239"/>
    </source>
</evidence>
<dbReference type="InterPro" id="IPR001245">
    <property type="entry name" value="Ser-Thr/Tyr_kinase_cat_dom"/>
</dbReference>
<keyword evidence="7" id="KW-0547">Nucleotide-binding</keyword>
<feature type="chain" id="PRO_5028829316" description="Guanylate cyclase" evidence="17">
    <location>
        <begin position="18"/>
        <end position="1059"/>
    </location>
</feature>
<dbReference type="GO" id="GO:0004672">
    <property type="term" value="F:protein kinase activity"/>
    <property type="evidence" value="ECO:0007669"/>
    <property type="project" value="InterPro"/>
</dbReference>
<proteinExistence type="inferred from homology"/>
<evidence type="ECO:0000256" key="13">
    <source>
        <dbReference type="ARBA" id="ARBA00023293"/>
    </source>
</evidence>
<dbReference type="InterPro" id="IPR018297">
    <property type="entry name" value="A/G_cyclase_CS"/>
</dbReference>
<dbReference type="Gene3D" id="3.40.50.2300">
    <property type="match status" value="2"/>
</dbReference>
<dbReference type="GO" id="GO:0006935">
    <property type="term" value="P:chemotaxis"/>
    <property type="evidence" value="ECO:0007669"/>
    <property type="project" value="UniProtKB-ARBA"/>
</dbReference>
<comment type="subcellular location">
    <subcellularLocation>
        <location evidence="2">Cell membrane</location>
        <topology evidence="2">Single-pass type I membrane protein</topology>
    </subcellularLocation>
</comment>
<dbReference type="Proteomes" id="UP000492821">
    <property type="component" value="Unassembled WGS sequence"/>
</dbReference>
<keyword evidence="13 15" id="KW-0141">cGMP biosynthesis</keyword>
<feature type="domain" description="Guanylate cyclase" evidence="19">
    <location>
        <begin position="890"/>
        <end position="1020"/>
    </location>
</feature>
<comment type="catalytic activity">
    <reaction evidence="1 15">
        <text>GTP = 3',5'-cyclic GMP + diphosphate</text>
        <dbReference type="Rhea" id="RHEA:13665"/>
        <dbReference type="ChEBI" id="CHEBI:33019"/>
        <dbReference type="ChEBI" id="CHEBI:37565"/>
        <dbReference type="ChEBI" id="CHEBI:57746"/>
        <dbReference type="EC" id="4.6.1.2"/>
    </reaction>
</comment>
<feature type="transmembrane region" description="Helical" evidence="16">
    <location>
        <begin position="489"/>
        <end position="512"/>
    </location>
</feature>
<evidence type="ECO:0000256" key="15">
    <source>
        <dbReference type="RuleBase" id="RU003431"/>
    </source>
</evidence>
<feature type="signal peptide" evidence="17">
    <location>
        <begin position="1"/>
        <end position="17"/>
    </location>
</feature>
<dbReference type="GO" id="GO:0007635">
    <property type="term" value="P:chemosensory behavior"/>
    <property type="evidence" value="ECO:0007669"/>
    <property type="project" value="UniProtKB-ARBA"/>
</dbReference>
<dbReference type="PROSITE" id="PS50125">
    <property type="entry name" value="GUANYLATE_CYCLASE_2"/>
    <property type="match status" value="1"/>
</dbReference>
<evidence type="ECO:0000256" key="7">
    <source>
        <dbReference type="ARBA" id="ARBA00022741"/>
    </source>
</evidence>
<keyword evidence="6 17" id="KW-0732">Signal</keyword>
<dbReference type="SMART" id="SM00044">
    <property type="entry name" value="CYCc"/>
    <property type="match status" value="1"/>
</dbReference>
<evidence type="ECO:0000256" key="10">
    <source>
        <dbReference type="ARBA" id="ARBA00023170"/>
    </source>
</evidence>
<evidence type="ECO:0000256" key="14">
    <source>
        <dbReference type="RuleBase" id="RU000405"/>
    </source>
</evidence>
<dbReference type="EC" id="4.6.1.2" evidence="3 15"/>
<protein>
    <recommendedName>
        <fullName evidence="3 15">Guanylate cyclase</fullName>
        <ecNumber evidence="3 15">4.6.1.2</ecNumber>
    </recommendedName>
</protein>
<evidence type="ECO:0000256" key="16">
    <source>
        <dbReference type="SAM" id="Phobius"/>
    </source>
</evidence>
<keyword evidence="20" id="KW-1185">Reference proteome</keyword>
<evidence type="ECO:0000256" key="3">
    <source>
        <dbReference type="ARBA" id="ARBA00012202"/>
    </source>
</evidence>
<evidence type="ECO:0000256" key="1">
    <source>
        <dbReference type="ARBA" id="ARBA00001436"/>
    </source>
</evidence>
<dbReference type="InterPro" id="IPR001054">
    <property type="entry name" value="A/G_cyclase"/>
</dbReference>
<comment type="similarity">
    <text evidence="14">Belongs to the adenylyl cyclase class-4/guanylyl cyclase family.</text>
</comment>
<evidence type="ECO:0000259" key="19">
    <source>
        <dbReference type="PROSITE" id="PS50125"/>
    </source>
</evidence>
<dbReference type="SUPFAM" id="SSF55073">
    <property type="entry name" value="Nucleotide cyclase"/>
    <property type="match status" value="1"/>
</dbReference>
<dbReference type="PANTHER" id="PTHR11920">
    <property type="entry name" value="GUANYLYL CYCLASE"/>
    <property type="match status" value="1"/>
</dbReference>
<dbReference type="AlphaFoldDB" id="A0A7E4V5T7"/>
<evidence type="ECO:0000256" key="17">
    <source>
        <dbReference type="SAM" id="SignalP"/>
    </source>
</evidence>
<dbReference type="SUPFAM" id="SSF53822">
    <property type="entry name" value="Periplasmic binding protein-like I"/>
    <property type="match status" value="1"/>
</dbReference>
<dbReference type="InterPro" id="IPR028082">
    <property type="entry name" value="Peripla_BP_I"/>
</dbReference>
<evidence type="ECO:0000256" key="11">
    <source>
        <dbReference type="ARBA" id="ARBA00023180"/>
    </source>
</evidence>
<dbReference type="Gene3D" id="6.10.250.780">
    <property type="match status" value="1"/>
</dbReference>
<keyword evidence="5 16" id="KW-0812">Transmembrane</keyword>
<dbReference type="SUPFAM" id="SSF56112">
    <property type="entry name" value="Protein kinase-like (PK-like)"/>
    <property type="match status" value="1"/>
</dbReference>
<sequence>MWYLLACLFSFFIFTKANVTEIDHPVITTNSDGTVSLRIGLLFPNKTYQLRQLMGFGQSAPAITLATEQAIRDGLINGFDFSYYWYMDQCDESLAAGYTSRLIKNDMVHAIIGPPCATSAIISGILGSFYSVPVFTWGSSTTAELADVARFPTVANVNANTYTLGLAIFEVMDTFSWDEFALIYTIDPEQRKCDFFQQDVEKTVSEKTPNIVYKRQLTSTKDGMLAVLEALKPRARIIVACIDSNDLKRDFMIRADEMQMNTDEYVYIFPNLQSQGMLKPVNASNGNSTDTVNIWVDYEVPPDGLDKQALATARRSIVVDLENQDAHEIEAFNVKVQDLIGKPPFYCDASCMGSSGETRPSVYVRSLYDATYMYLRAINQTIEKFGIKGLENGTLVAQNSRGDFQGMTGYIRINENGTREPVFYVSALDDADTVQVFAKISVQGNSVMYEPQYQDEYTTIWSTRNRKRPLTVPICGFGGNQCPVSPAGYIVIGVGGGLLLLLLFGGALGYGLRQRMLEERRLNEENLIDWGDLTKMTSDPNNKSDMLKSLRSMSSNHSTSTRFTQDNFNETDYSAYFSWNKEIVFASKILVRPKFTKRNFIEVRQMRQIDHDNINRLLGICINGPQLLFIWKYAQRGSLTDVLARDNYLSDAFFSFALMRDVANGLNALHNSFINVHGALTSHCCLINDRWQVKISDYGCDFVRALQPIPLKQKLWMAPELIREDNRLGTQPGDVYSFAIICSELVNRRPAWNYVEREDEIEDIIFAVKRSSEPPARPEIEVPVEMNNNLLHLIRDCWDENPAKRPKMDVVKNLMKSMMKNGKQSLMDYVFNMLEQYAGSLEEEVEDRTKELVEEKKKSDILLYRMLPKQVAEELKSGKVVEPESFDMVTVFFSDVVSFTTLASKCTPFQVVNLLNALYTNFDSIIDGHDVYKVETIGDGYLCVSGLPHRNGNNHVNEIAEMSMNFLNSLITFRVPHLPNVRINLRIGFHTGPCVAGVVGLTMPRYCLFGDTVNTASRMESNGKPGQIHVSADANHYLTKVVGGYETESRGEVIIKVIY</sequence>
<evidence type="ECO:0000256" key="9">
    <source>
        <dbReference type="ARBA" id="ARBA00023136"/>
    </source>
</evidence>
<dbReference type="InterPro" id="IPR011645">
    <property type="entry name" value="HNOB_dom_associated"/>
</dbReference>
<evidence type="ECO:0000256" key="2">
    <source>
        <dbReference type="ARBA" id="ARBA00004251"/>
    </source>
</evidence>
<evidence type="ECO:0000256" key="8">
    <source>
        <dbReference type="ARBA" id="ARBA00022989"/>
    </source>
</evidence>
<keyword evidence="8 16" id="KW-1133">Transmembrane helix</keyword>
<keyword evidence="4" id="KW-1003">Cell membrane</keyword>
<name>A0A7E4V5T7_PANRE</name>
<keyword evidence="12 14" id="KW-0456">Lyase</keyword>
<dbReference type="WBParaSite" id="Pan_g16844.t1">
    <property type="protein sequence ID" value="Pan_g16844.t1"/>
    <property type="gene ID" value="Pan_g16844"/>
</dbReference>
<dbReference type="GO" id="GO:0005886">
    <property type="term" value="C:plasma membrane"/>
    <property type="evidence" value="ECO:0007669"/>
    <property type="project" value="UniProtKB-SubCell"/>
</dbReference>
<accession>A0A7E4V5T7</accession>
<dbReference type="GO" id="GO:0004383">
    <property type="term" value="F:guanylate cyclase activity"/>
    <property type="evidence" value="ECO:0007669"/>
    <property type="project" value="UniProtKB-EC"/>
</dbReference>
<dbReference type="InterPro" id="IPR029787">
    <property type="entry name" value="Nucleotide_cyclase"/>
</dbReference>
<dbReference type="GO" id="GO:0004016">
    <property type="term" value="F:adenylate cyclase activity"/>
    <property type="evidence" value="ECO:0007669"/>
    <property type="project" value="TreeGrafter"/>
</dbReference>
<evidence type="ECO:0000256" key="6">
    <source>
        <dbReference type="ARBA" id="ARBA00022729"/>
    </source>
</evidence>
<reference evidence="20" key="1">
    <citation type="journal article" date="2013" name="Genetics">
        <title>The draft genome and transcriptome of Panagrellus redivivus are shaped by the harsh demands of a free-living lifestyle.</title>
        <authorList>
            <person name="Srinivasan J."/>
            <person name="Dillman A.R."/>
            <person name="Macchietto M.G."/>
            <person name="Heikkinen L."/>
            <person name="Lakso M."/>
            <person name="Fracchia K.M."/>
            <person name="Antoshechkin I."/>
            <person name="Mortazavi A."/>
            <person name="Wong G."/>
            <person name="Sternberg P.W."/>
        </authorList>
    </citation>
    <scope>NUCLEOTIDE SEQUENCE [LARGE SCALE GENOMIC DNA]</scope>
    <source>
        <strain evidence="20">MT8872</strain>
    </source>
</reference>
<evidence type="ECO:0000256" key="4">
    <source>
        <dbReference type="ARBA" id="ARBA00022475"/>
    </source>
</evidence>
<dbReference type="GO" id="GO:0005524">
    <property type="term" value="F:ATP binding"/>
    <property type="evidence" value="ECO:0007669"/>
    <property type="project" value="InterPro"/>
</dbReference>
<reference evidence="21" key="2">
    <citation type="submission" date="2020-10" db="UniProtKB">
        <authorList>
            <consortium name="WormBaseParasite"/>
        </authorList>
    </citation>
    <scope>IDENTIFICATION</scope>
</reference>
<evidence type="ECO:0000313" key="21">
    <source>
        <dbReference type="WBParaSite" id="Pan_g16844.t1"/>
    </source>
</evidence>